<keyword evidence="5" id="KW-0539">Nucleus</keyword>
<keyword evidence="2" id="KW-0479">Metal-binding</keyword>
<dbReference type="GO" id="GO:0008270">
    <property type="term" value="F:zinc ion binding"/>
    <property type="evidence" value="ECO:0007669"/>
    <property type="project" value="UniProtKB-KW"/>
</dbReference>
<reference evidence="6" key="1">
    <citation type="submission" date="2022-01" db="EMBL/GenBank/DDBJ databases">
        <title>Genome Sequence Resource for Two Populations of Ditylenchus destructor, the Migratory Endoparasitic Phytonematode.</title>
        <authorList>
            <person name="Zhang H."/>
            <person name="Lin R."/>
            <person name="Xie B."/>
        </authorList>
    </citation>
    <scope>NUCLEOTIDE SEQUENCE</scope>
    <source>
        <strain evidence="6">BazhouSP</strain>
    </source>
</reference>
<evidence type="ECO:0000256" key="3">
    <source>
        <dbReference type="ARBA" id="ARBA00022771"/>
    </source>
</evidence>
<evidence type="ECO:0000313" key="6">
    <source>
        <dbReference type="EMBL" id="KAI1693895.1"/>
    </source>
</evidence>
<protein>
    <submittedName>
        <fullName evidence="6">Zinc finger BED domain-containing protein 4-like</fullName>
    </submittedName>
</protein>
<accession>A0AAD4MLF0</accession>
<evidence type="ECO:0000313" key="7">
    <source>
        <dbReference type="Proteomes" id="UP001201812"/>
    </source>
</evidence>
<dbReference type="PANTHER" id="PTHR46481">
    <property type="entry name" value="ZINC FINGER BED DOMAIN-CONTAINING PROTEIN 4"/>
    <property type="match status" value="1"/>
</dbReference>
<keyword evidence="7" id="KW-1185">Reference proteome</keyword>
<dbReference type="InterPro" id="IPR012337">
    <property type="entry name" value="RNaseH-like_sf"/>
</dbReference>
<proteinExistence type="predicted"/>
<comment type="subcellular location">
    <subcellularLocation>
        <location evidence="1">Nucleus</location>
    </subcellularLocation>
</comment>
<keyword evidence="4" id="KW-0862">Zinc</keyword>
<evidence type="ECO:0000256" key="4">
    <source>
        <dbReference type="ARBA" id="ARBA00022833"/>
    </source>
</evidence>
<evidence type="ECO:0000256" key="2">
    <source>
        <dbReference type="ARBA" id="ARBA00022723"/>
    </source>
</evidence>
<name>A0AAD4MLF0_9BILA</name>
<sequence>MSLYGKYFTRSGRIAICKIGPCKYEKDLGVNSDTNFLKSHMRAVHKEQYKEFLDLKTKQAEKAPPSQKGAIIRMFQQSIEKSGDESHQTDVASSSTTPEPAIKKMLHARRVKSELAKSNYISFTSDAWTSKNGAHSLLSLTAHFVDPEEPQTLKRFVLAAVPIKGKHNADNFVTLINTVVGKFEIPREKIYMLTRDAAATMIKAARDLGLKSIDCFAHKLNLAVQDGLSLLNNDLDSILERVKRFIRKLPQTLLQKDTQVRWNSTYTMVERFVSNVAVVNLMCRNHSNLPQFSNDDWTTQKFLQKDFMEIDGVGEDNRDSILATLLDPRYKSRY</sequence>
<evidence type="ECO:0000256" key="5">
    <source>
        <dbReference type="ARBA" id="ARBA00023242"/>
    </source>
</evidence>
<dbReference type="InterPro" id="IPR052035">
    <property type="entry name" value="ZnF_BED_domain_contain"/>
</dbReference>
<dbReference type="PANTHER" id="PTHR46481:SF10">
    <property type="entry name" value="ZINC FINGER BED DOMAIN-CONTAINING PROTEIN 39"/>
    <property type="match status" value="1"/>
</dbReference>
<dbReference type="GO" id="GO:0005634">
    <property type="term" value="C:nucleus"/>
    <property type="evidence" value="ECO:0007669"/>
    <property type="project" value="UniProtKB-SubCell"/>
</dbReference>
<dbReference type="EMBL" id="JAKKPZ010000573">
    <property type="protein sequence ID" value="KAI1693895.1"/>
    <property type="molecule type" value="Genomic_DNA"/>
</dbReference>
<comment type="caution">
    <text evidence="6">The sequence shown here is derived from an EMBL/GenBank/DDBJ whole genome shotgun (WGS) entry which is preliminary data.</text>
</comment>
<evidence type="ECO:0000256" key="1">
    <source>
        <dbReference type="ARBA" id="ARBA00004123"/>
    </source>
</evidence>
<dbReference type="SUPFAM" id="SSF53098">
    <property type="entry name" value="Ribonuclease H-like"/>
    <property type="match status" value="1"/>
</dbReference>
<dbReference type="AlphaFoldDB" id="A0AAD4MLF0"/>
<organism evidence="6 7">
    <name type="scientific">Ditylenchus destructor</name>
    <dbReference type="NCBI Taxonomy" id="166010"/>
    <lineage>
        <taxon>Eukaryota</taxon>
        <taxon>Metazoa</taxon>
        <taxon>Ecdysozoa</taxon>
        <taxon>Nematoda</taxon>
        <taxon>Chromadorea</taxon>
        <taxon>Rhabditida</taxon>
        <taxon>Tylenchina</taxon>
        <taxon>Tylenchomorpha</taxon>
        <taxon>Sphaerularioidea</taxon>
        <taxon>Anguinidae</taxon>
        <taxon>Anguininae</taxon>
        <taxon>Ditylenchus</taxon>
    </lineage>
</organism>
<gene>
    <name evidence="6" type="ORF">DdX_20408</name>
</gene>
<dbReference type="Proteomes" id="UP001201812">
    <property type="component" value="Unassembled WGS sequence"/>
</dbReference>
<keyword evidence="3" id="KW-0863">Zinc-finger</keyword>